<dbReference type="PANTHER" id="PTHR30250">
    <property type="entry name" value="PST FAMILY PREDICTED COLANIC ACID TRANSPORTER"/>
    <property type="match status" value="1"/>
</dbReference>
<dbReference type="AlphaFoldDB" id="A0A1Y5U1H1"/>
<keyword evidence="6 7" id="KW-0472">Membrane</keyword>
<evidence type="ECO:0000256" key="7">
    <source>
        <dbReference type="SAM" id="Phobius"/>
    </source>
</evidence>
<dbReference type="OrthoDB" id="9770347at2"/>
<feature type="transmembrane region" description="Helical" evidence="7">
    <location>
        <begin position="122"/>
        <end position="143"/>
    </location>
</feature>
<evidence type="ECO:0000256" key="5">
    <source>
        <dbReference type="ARBA" id="ARBA00022989"/>
    </source>
</evidence>
<dbReference type="InterPro" id="IPR050833">
    <property type="entry name" value="Poly_Biosynth_Transport"/>
</dbReference>
<dbReference type="RefSeq" id="WP_085798180.1">
    <property type="nucleotide sequence ID" value="NZ_FWFO01000010.1"/>
</dbReference>
<feature type="transmembrane region" description="Helical" evidence="7">
    <location>
        <begin position="396"/>
        <end position="419"/>
    </location>
</feature>
<dbReference type="Proteomes" id="UP000193077">
    <property type="component" value="Unassembled WGS sequence"/>
</dbReference>
<accession>A0A1Y5U1H1</accession>
<feature type="transmembrane region" description="Helical" evidence="7">
    <location>
        <begin position="305"/>
        <end position="329"/>
    </location>
</feature>
<dbReference type="PANTHER" id="PTHR30250:SF10">
    <property type="entry name" value="LIPOPOLYSACCHARIDE BIOSYNTHESIS PROTEIN WZXC"/>
    <property type="match status" value="1"/>
</dbReference>
<feature type="transmembrane region" description="Helical" evidence="7">
    <location>
        <begin position="181"/>
        <end position="202"/>
    </location>
</feature>
<evidence type="ECO:0000256" key="1">
    <source>
        <dbReference type="ARBA" id="ARBA00004651"/>
    </source>
</evidence>
<feature type="transmembrane region" description="Helical" evidence="7">
    <location>
        <begin position="341"/>
        <end position="362"/>
    </location>
</feature>
<feature type="transmembrane region" description="Helical" evidence="7">
    <location>
        <begin position="155"/>
        <end position="175"/>
    </location>
</feature>
<name>A0A1Y5U1H1_9RHOB</name>
<evidence type="ECO:0000256" key="3">
    <source>
        <dbReference type="ARBA" id="ARBA00022475"/>
    </source>
</evidence>
<feature type="transmembrane region" description="Helical" evidence="7">
    <location>
        <begin position="369"/>
        <end position="390"/>
    </location>
</feature>
<dbReference type="EMBL" id="FWFO01000010">
    <property type="protein sequence ID" value="SLN74490.1"/>
    <property type="molecule type" value="Genomic_DNA"/>
</dbReference>
<keyword evidence="5 7" id="KW-1133">Transmembrane helix</keyword>
<organism evidence="8 9">
    <name type="scientific">Falsiruegeria litorea R37</name>
    <dbReference type="NCBI Taxonomy" id="1200284"/>
    <lineage>
        <taxon>Bacteria</taxon>
        <taxon>Pseudomonadati</taxon>
        <taxon>Pseudomonadota</taxon>
        <taxon>Alphaproteobacteria</taxon>
        <taxon>Rhodobacterales</taxon>
        <taxon>Roseobacteraceae</taxon>
        <taxon>Falsiruegeria</taxon>
    </lineage>
</organism>
<evidence type="ECO:0000313" key="8">
    <source>
        <dbReference type="EMBL" id="SLN74490.1"/>
    </source>
</evidence>
<gene>
    <name evidence="8" type="ORF">TRL7639_04539</name>
</gene>
<dbReference type="Pfam" id="PF13440">
    <property type="entry name" value="Polysacc_synt_3"/>
    <property type="match status" value="1"/>
</dbReference>
<comment type="similarity">
    <text evidence="2">Belongs to the polysaccharide synthase family.</text>
</comment>
<proteinExistence type="inferred from homology"/>
<dbReference type="GO" id="GO:0005886">
    <property type="term" value="C:plasma membrane"/>
    <property type="evidence" value="ECO:0007669"/>
    <property type="project" value="UniProtKB-SubCell"/>
</dbReference>
<feature type="transmembrane region" description="Helical" evidence="7">
    <location>
        <begin position="54"/>
        <end position="75"/>
    </location>
</feature>
<protein>
    <submittedName>
        <fullName evidence="8">Colanic acid exporter</fullName>
    </submittedName>
</protein>
<keyword evidence="3" id="KW-1003">Cell membrane</keyword>
<reference evidence="8 9" key="1">
    <citation type="submission" date="2017-03" db="EMBL/GenBank/DDBJ databases">
        <authorList>
            <person name="Afonso C.L."/>
            <person name="Miller P.J."/>
            <person name="Scott M.A."/>
            <person name="Spackman E."/>
            <person name="Goraichik I."/>
            <person name="Dimitrov K.M."/>
            <person name="Suarez D.L."/>
            <person name="Swayne D.E."/>
        </authorList>
    </citation>
    <scope>NUCLEOTIDE SEQUENCE [LARGE SCALE GENOMIC DNA]</scope>
    <source>
        <strain evidence="8 9">CECT 7639</strain>
    </source>
</reference>
<sequence length="421" mass="44992">MSKLVMRLRGASSSAFLRGVAALMSGNALATIIPLLTAPLLGRLYAPADYGVLAQYMAPAALLAVFASLQFQHAIIAEQTDRGAGGAVWVVLVSTVAAVGLTILAVAVLWLPLLAESTVGGWFALLPLSVAVSGLTAAGSFLANRNRHYGWIAQLQVIQVLTSVGLSIVLGFMGWGANGLLLAYFLSQLVLGTAYLWLLATLGDTLNWPGIMQLRLIVRRHWKFPAFTLPSGLLNQTNMQMPVFALTLLGDTAMLGSFTRARQLVLLPVTVVGHSVAQVFRREASELYHKTGSCRELMLRTAGGLFAVSIGPCLLFMAFAPWLFAVYLGPAWREAGEIARILAPMLMLRAIAAPVTTILFFAGRQVLDLALTIVSTTLIAGGIFFGWAVVGTATSVIWAFALGYGGIYMMYFGVCFFVAKS</sequence>
<comment type="subcellular location">
    <subcellularLocation>
        <location evidence="1">Cell membrane</location>
        <topology evidence="1">Multi-pass membrane protein</topology>
    </subcellularLocation>
</comment>
<evidence type="ECO:0000313" key="9">
    <source>
        <dbReference type="Proteomes" id="UP000193077"/>
    </source>
</evidence>
<evidence type="ECO:0000256" key="6">
    <source>
        <dbReference type="ARBA" id="ARBA00023136"/>
    </source>
</evidence>
<keyword evidence="4 7" id="KW-0812">Transmembrane</keyword>
<evidence type="ECO:0000256" key="2">
    <source>
        <dbReference type="ARBA" id="ARBA00007430"/>
    </source>
</evidence>
<evidence type="ECO:0000256" key="4">
    <source>
        <dbReference type="ARBA" id="ARBA00022692"/>
    </source>
</evidence>
<feature type="transmembrane region" description="Helical" evidence="7">
    <location>
        <begin position="87"/>
        <end position="110"/>
    </location>
</feature>
<keyword evidence="9" id="KW-1185">Reference proteome</keyword>